<evidence type="ECO:0000256" key="6">
    <source>
        <dbReference type="SAM" id="MobiDB-lite"/>
    </source>
</evidence>
<dbReference type="GO" id="GO:0005930">
    <property type="term" value="C:axoneme"/>
    <property type="evidence" value="ECO:0007669"/>
    <property type="project" value="TreeGrafter"/>
</dbReference>
<feature type="region of interest" description="Disordered" evidence="6">
    <location>
        <begin position="1"/>
        <end position="43"/>
    </location>
</feature>
<dbReference type="InterPro" id="IPR033305">
    <property type="entry name" value="Hydin-like"/>
</dbReference>
<accession>A0A6P7GMI0</accession>
<gene>
    <name evidence="8" type="primary">LOC114339904</name>
</gene>
<dbReference type="Gene3D" id="2.60.40.10">
    <property type="entry name" value="Immunoglobulins"/>
    <property type="match status" value="1"/>
</dbReference>
<dbReference type="InterPro" id="IPR013783">
    <property type="entry name" value="Ig-like_fold"/>
</dbReference>
<protein>
    <submittedName>
        <fullName evidence="8">Hydrocephalus-inducing protein-like</fullName>
    </submittedName>
</protein>
<dbReference type="GO" id="GO:1904158">
    <property type="term" value="P:axonemal central apparatus assembly"/>
    <property type="evidence" value="ECO:0007669"/>
    <property type="project" value="TreeGrafter"/>
</dbReference>
<dbReference type="GO" id="GO:0003341">
    <property type="term" value="P:cilium movement"/>
    <property type="evidence" value="ECO:0007669"/>
    <property type="project" value="TreeGrafter"/>
</dbReference>
<dbReference type="PANTHER" id="PTHR23053:SF0">
    <property type="entry name" value="HYDROCEPHALUS-INDUCING PROTEIN HOMOLOG"/>
    <property type="match status" value="1"/>
</dbReference>
<dbReference type="AlphaFoldDB" id="A0A6P7GMI0"/>
<dbReference type="InParanoid" id="A0A6P7GMI0"/>
<evidence type="ECO:0000256" key="1">
    <source>
        <dbReference type="ARBA" id="ARBA00004138"/>
    </source>
</evidence>
<keyword evidence="4" id="KW-0969">Cilium</keyword>
<dbReference type="Pfam" id="PF22544">
    <property type="entry name" value="HYDIN_VesB_CFA65-like_Ig"/>
    <property type="match status" value="1"/>
</dbReference>
<evidence type="ECO:0000259" key="7">
    <source>
        <dbReference type="Pfam" id="PF22544"/>
    </source>
</evidence>
<feature type="compositionally biased region" description="Basic and acidic residues" evidence="6">
    <location>
        <begin position="21"/>
        <end position="39"/>
    </location>
</feature>
<evidence type="ECO:0000256" key="5">
    <source>
        <dbReference type="ARBA" id="ARBA00023273"/>
    </source>
</evidence>
<feature type="domain" description="HYDIN/VesB/CFA65-like Ig-like" evidence="7">
    <location>
        <begin position="114"/>
        <end position="192"/>
    </location>
</feature>
<dbReference type="PANTHER" id="PTHR23053">
    <property type="entry name" value="DLEC1 DELETED IN LUNG AND ESOPHAGEAL CANCER 1"/>
    <property type="match status" value="1"/>
</dbReference>
<proteinExistence type="predicted"/>
<evidence type="ECO:0000313" key="8">
    <source>
        <dbReference type="RefSeq" id="XP_028146393.1"/>
    </source>
</evidence>
<sequence>MVFRNKKKGTTSTLSLKNRSKKDINKKANKSLKKDDRAPSEYLPLTPKPTPWNAYENFHIYPSKPVKIDSNKKYEFIVEFKPLDRNENYSTKIYYKIFDYIGLLSSIKGKCVVPEFSLDQNLLTFCNVLVGHERTNTLLLNNTGDFGIKFKWDHEGLTNFKIIPTEGYLAASSKLQIMFTFKCDSVGQIIRKGLLILPLDDKEIIYSLVGTAVAPLPEKKIWIEIRAKYSHSQILQIRNWTNNKICCQVETVLKSIPTLKTLYKVSGLETVDIRPNEVKGYEWNVYIINEEVLDFNVDLEILYLPIKPGVSTPVIEASCNELGSISYPFKLIARPPPREKPVKFVAELGFGCFEKAVIQNTFSSSLELNATFAHAEFSMEKTTTILPGEIGTIRIKFEPSSLGLVESELTLTSSVSGAYIFPLFGKCIPPTPKGPFTIKRGTPTPISFFNPFTYAETFYYDIDNKMFQAKLESEEVKGRQSTKIMVTHPKSGLDVAYPITGKLTVTRKNTEDDKQKETVKWSFYLQTDK</sequence>
<evidence type="ECO:0000256" key="3">
    <source>
        <dbReference type="ARBA" id="ARBA00022490"/>
    </source>
</evidence>
<organism evidence="8">
    <name type="scientific">Diabrotica virgifera virgifera</name>
    <name type="common">western corn rootworm</name>
    <dbReference type="NCBI Taxonomy" id="50390"/>
    <lineage>
        <taxon>Eukaryota</taxon>
        <taxon>Metazoa</taxon>
        <taxon>Ecdysozoa</taxon>
        <taxon>Arthropoda</taxon>
        <taxon>Hexapoda</taxon>
        <taxon>Insecta</taxon>
        <taxon>Pterygota</taxon>
        <taxon>Neoptera</taxon>
        <taxon>Endopterygota</taxon>
        <taxon>Coleoptera</taxon>
        <taxon>Polyphaga</taxon>
        <taxon>Cucujiformia</taxon>
        <taxon>Chrysomeloidea</taxon>
        <taxon>Chrysomelidae</taxon>
        <taxon>Galerucinae</taxon>
        <taxon>Diabroticina</taxon>
        <taxon>Diabroticites</taxon>
        <taxon>Diabrotica</taxon>
    </lineage>
</organism>
<dbReference type="RefSeq" id="XP_028146393.1">
    <property type="nucleotide sequence ID" value="XM_028290592.1"/>
</dbReference>
<name>A0A6P7GMI0_DIAVI</name>
<dbReference type="InterPro" id="IPR053879">
    <property type="entry name" value="HYDIN_VesB_CFA65-like_Ig"/>
</dbReference>
<comment type="subcellular location">
    <subcellularLocation>
        <location evidence="1">Cell projection</location>
        <location evidence="1">Cilium</location>
    </subcellularLocation>
    <subcellularLocation>
        <location evidence="2">Cytoplasm</location>
    </subcellularLocation>
</comment>
<evidence type="ECO:0000256" key="4">
    <source>
        <dbReference type="ARBA" id="ARBA00023069"/>
    </source>
</evidence>
<evidence type="ECO:0000256" key="2">
    <source>
        <dbReference type="ARBA" id="ARBA00004496"/>
    </source>
</evidence>
<keyword evidence="5" id="KW-0966">Cell projection</keyword>
<keyword evidence="3" id="KW-0963">Cytoplasm</keyword>
<reference evidence="8" key="1">
    <citation type="submission" date="2025-08" db="UniProtKB">
        <authorList>
            <consortium name="RefSeq"/>
        </authorList>
    </citation>
    <scope>IDENTIFICATION</scope>
    <source>
        <tissue evidence="8">Whole insect</tissue>
    </source>
</reference>